<proteinExistence type="predicted"/>
<dbReference type="InterPro" id="IPR000845">
    <property type="entry name" value="Nucleoside_phosphorylase_d"/>
</dbReference>
<dbReference type="InterPro" id="IPR035994">
    <property type="entry name" value="Nucleoside_phosphorylase_sf"/>
</dbReference>
<dbReference type="EMBL" id="JBHLUE010000034">
    <property type="protein sequence ID" value="MFC0568265.1"/>
    <property type="molecule type" value="Genomic_DNA"/>
</dbReference>
<feature type="transmembrane region" description="Helical" evidence="1">
    <location>
        <begin position="126"/>
        <end position="146"/>
    </location>
</feature>
<evidence type="ECO:0000313" key="3">
    <source>
        <dbReference type="EMBL" id="MFC0568265.1"/>
    </source>
</evidence>
<dbReference type="RefSeq" id="WP_377343740.1">
    <property type="nucleotide sequence ID" value="NZ_JBHLUE010000034.1"/>
</dbReference>
<evidence type="ECO:0000313" key="4">
    <source>
        <dbReference type="Proteomes" id="UP001589894"/>
    </source>
</evidence>
<keyword evidence="1" id="KW-0812">Transmembrane</keyword>
<sequence length="636" mass="69156">MVDFAQCRAAARVVRSAQRGREAVRVVRDRSALGFVRSRGPLSVLLWVAAAEGRLAWRGPDSFALLERPPASPAPAARGGLRLRTLRLVDRHWDLLLLVVPPVLGLLVVAAALVPGLHDGHTPPAVAWLAVAVVPYVSVLMLGRLAHESAWLRRTLGRRPPRPDQLAAGSYPGWNWSVPLCHHVTPEPGRHLIELAADRMSDLVWREARHEAARRGVETDRVRVREVLVFIRRGATTDRMRNAIDAVLAQPFGPGSQVALRLPPGPVRDYRIASQADGGFFALWVGLILVVVPLLAFLVASWESHACGAGACPGRPVDYPTALEWLAWRLLLTNAPGAEPATATASAFGWLTSVLGIMTVPIAWVSARLAIAQHQRSLATFDELRHPLMNTRVLLITVTPTERDAVLRAVRRVTARPPERSFVGNLAIYELGEIGRTTLAMVQCARQSAGAPGGGQATATEAIDRWRPDVVIMVGICYGLRDDWTPPHRLTDVVVSNSVYDLDHRIQYDDRAELLGDRVSPSSSLVARLQAASIDFTDAKVHFGLMLSSRTLVDSAALRDQLKRDHSRALCGEMEAQGLYAAAADANVPWIVVKAISDWGVDRDVHYEPAGAADNAAAFVLHAIDIGAFAAKPEMA</sequence>
<gene>
    <name evidence="3" type="ORF">ACFFHU_29515</name>
</gene>
<protein>
    <recommendedName>
        <fullName evidence="2">Nucleoside phosphorylase domain-containing protein</fullName>
    </recommendedName>
</protein>
<feature type="transmembrane region" description="Helical" evidence="1">
    <location>
        <begin position="280"/>
        <end position="300"/>
    </location>
</feature>
<evidence type="ECO:0000256" key="1">
    <source>
        <dbReference type="SAM" id="Phobius"/>
    </source>
</evidence>
<feature type="domain" description="Nucleoside phosphorylase" evidence="2">
    <location>
        <begin position="424"/>
        <end position="624"/>
    </location>
</feature>
<evidence type="ECO:0000259" key="2">
    <source>
        <dbReference type="Pfam" id="PF01048"/>
    </source>
</evidence>
<organism evidence="3 4">
    <name type="scientific">Plantactinospora siamensis</name>
    <dbReference type="NCBI Taxonomy" id="555372"/>
    <lineage>
        <taxon>Bacteria</taxon>
        <taxon>Bacillati</taxon>
        <taxon>Actinomycetota</taxon>
        <taxon>Actinomycetes</taxon>
        <taxon>Micromonosporales</taxon>
        <taxon>Micromonosporaceae</taxon>
        <taxon>Plantactinospora</taxon>
    </lineage>
</organism>
<reference evidence="3 4" key="1">
    <citation type="submission" date="2024-09" db="EMBL/GenBank/DDBJ databases">
        <authorList>
            <person name="Sun Q."/>
            <person name="Mori K."/>
        </authorList>
    </citation>
    <scope>NUCLEOTIDE SEQUENCE [LARGE SCALE GENOMIC DNA]</scope>
    <source>
        <strain evidence="3 4">TBRC 2205</strain>
    </source>
</reference>
<dbReference type="SUPFAM" id="SSF53167">
    <property type="entry name" value="Purine and uridine phosphorylases"/>
    <property type="match status" value="1"/>
</dbReference>
<dbReference type="PANTHER" id="PTHR46832">
    <property type="entry name" value="5'-METHYLTHIOADENOSINE/S-ADENOSYLHOMOCYSTEINE NUCLEOSIDASE"/>
    <property type="match status" value="1"/>
</dbReference>
<feature type="transmembrane region" description="Helical" evidence="1">
    <location>
        <begin position="93"/>
        <end position="114"/>
    </location>
</feature>
<feature type="transmembrane region" description="Helical" evidence="1">
    <location>
        <begin position="347"/>
        <end position="367"/>
    </location>
</feature>
<keyword evidence="1" id="KW-1133">Transmembrane helix</keyword>
<keyword evidence="1" id="KW-0472">Membrane</keyword>
<name>A0ABV6P5J4_9ACTN</name>
<dbReference type="Proteomes" id="UP001589894">
    <property type="component" value="Unassembled WGS sequence"/>
</dbReference>
<keyword evidence="4" id="KW-1185">Reference proteome</keyword>
<comment type="caution">
    <text evidence="3">The sequence shown here is derived from an EMBL/GenBank/DDBJ whole genome shotgun (WGS) entry which is preliminary data.</text>
</comment>
<dbReference type="Pfam" id="PF01048">
    <property type="entry name" value="PNP_UDP_1"/>
    <property type="match status" value="1"/>
</dbReference>
<dbReference type="PANTHER" id="PTHR46832:SF1">
    <property type="entry name" value="5'-METHYLTHIOADENOSINE_S-ADENOSYLHOMOCYSTEINE NUCLEOSIDASE"/>
    <property type="match status" value="1"/>
</dbReference>
<accession>A0ABV6P5J4</accession>
<dbReference type="Gene3D" id="3.40.50.1580">
    <property type="entry name" value="Nucleoside phosphorylase domain"/>
    <property type="match status" value="1"/>
</dbReference>